<evidence type="ECO:0000313" key="8">
    <source>
        <dbReference type="Proteomes" id="UP000002039"/>
    </source>
</evidence>
<dbReference type="PANTHER" id="PTHR14949">
    <property type="entry name" value="EGF-LIKE-DOMAIN, MULTIPLE 7, 8"/>
    <property type="match status" value="1"/>
</dbReference>
<accession>A0ABM9YHB1</accession>
<organism evidence="7 8">
    <name type="scientific">Ajellomyces dermatitidis (strain ER-3 / ATCC MYA-2586)</name>
    <name type="common">Blastomyces dermatitidis</name>
    <dbReference type="NCBI Taxonomy" id="559297"/>
    <lineage>
        <taxon>Eukaryota</taxon>
        <taxon>Fungi</taxon>
        <taxon>Dikarya</taxon>
        <taxon>Ascomycota</taxon>
        <taxon>Pezizomycotina</taxon>
        <taxon>Eurotiomycetes</taxon>
        <taxon>Eurotiomycetidae</taxon>
        <taxon>Onygenales</taxon>
        <taxon>Ajellomycetaceae</taxon>
        <taxon>Blastomyces</taxon>
    </lineage>
</organism>
<evidence type="ECO:0000313" key="7">
    <source>
        <dbReference type="EMBL" id="EEQ87892.2"/>
    </source>
</evidence>
<name>A0ABM9YHB1_AJEDR</name>
<evidence type="ECO:0000259" key="5">
    <source>
        <dbReference type="PROSITE" id="PS50026"/>
    </source>
</evidence>
<gene>
    <name evidence="7" type="ORF">BDCG_03012</name>
</gene>
<dbReference type="InterPro" id="IPR000742">
    <property type="entry name" value="EGF"/>
</dbReference>
<sequence length="785" mass="83873">MSTIIIILLSFFLAYPKMLHLRSFTAAATALSLTLLLAAAPTSAAPTTATVPVSSLTEEVDGDFALVYYGKENAEPLLVGNDGSAATGGWRSWNLAADPATNTLPQLAASAHGRTKAIGLMYDVGGRDIVVSIAATDSVLRVYEMSDAEERRSNQKVMLGDWSALCPWRSPKTGNQYFYLFGKKQAVQFIVRRHGTKFEILEVQSFDIPVEPNACAVSPSEGTVYFSADDDKSVYTFKAEDSTTTPEITVLGKAEDDVTGLAIYVTESSTYLFIASEYTIGIYSPKLELQGTVELTGLEDIEIEGLSIGQKKSTNFPAGLISYALESEAGQSFGVSSLEPVFKKLGLKANTKYDPRPPKGFPNGDKKNGFDNGGGSLSCFAGFTGKKCLDFTCENGCSNQGKCVGPNVCECNDFWAGPDCSFIIVEPKFETDANGGDGDDPAIWISPYSANESTIITTTKSSEGAGLAVFDLTGKLLQVMKAGQPNNVDVIYGMNAGDRTIDLAYAACREDHTLCLFEITREGLLKDIPGGTQPTKDGYKVYGSCTYRSPSSGKQYLFVNSKSTEYLQYELSISSNGTISTTLVRSFTGGSGGKTEGCVVDEDARVLFVGEEPTGVWRHYAEPDGRSEGTLVAKVGDGTLFADVEGLTLIPGKTASQGFLIVSSQSVSGFSVFRRAAPHEHVVTFTIGESADGLIDAVSNTDGVAAVGTRLSDDFPHGLIVVHDDANQLPAPGGTAPLASFKLVSLKDVLGNEALADMKLLDEVDDKWGLDRLRGPQCKKWKGRV</sequence>
<dbReference type="PANTHER" id="PTHR14949:SF56">
    <property type="entry name" value="EGF-LIKE-DOMAIN, MULTIPLE 7"/>
    <property type="match status" value="1"/>
</dbReference>
<dbReference type="EMBL" id="EQ999975">
    <property type="protein sequence ID" value="EEQ87892.2"/>
    <property type="molecule type" value="Genomic_DNA"/>
</dbReference>
<dbReference type="InterPro" id="IPR050969">
    <property type="entry name" value="Dev_Signal_Modulators"/>
</dbReference>
<dbReference type="Gene3D" id="2.120.10.30">
    <property type="entry name" value="TolB, C-terminal domain"/>
    <property type="match status" value="2"/>
</dbReference>
<evidence type="ECO:0000259" key="6">
    <source>
        <dbReference type="PROSITE" id="PS51662"/>
    </source>
</evidence>
<dbReference type="Pfam" id="PF02333">
    <property type="entry name" value="Phytase"/>
    <property type="match status" value="1"/>
</dbReference>
<feature type="chain" id="PRO_5045628397" evidence="4">
    <location>
        <begin position="45"/>
        <end position="785"/>
    </location>
</feature>
<feature type="domain" description="BPP" evidence="6">
    <location>
        <begin position="34"/>
        <end position="345"/>
    </location>
</feature>
<feature type="disulfide bond" evidence="3">
    <location>
        <begin position="411"/>
        <end position="420"/>
    </location>
</feature>
<dbReference type="SUPFAM" id="SSF50956">
    <property type="entry name" value="Thermostable phytase (3-phytase)"/>
    <property type="match status" value="2"/>
</dbReference>
<dbReference type="PROSITE" id="PS51662">
    <property type="entry name" value="BP_PHYTASE"/>
    <property type="match status" value="2"/>
</dbReference>
<dbReference type="PROSITE" id="PS50026">
    <property type="entry name" value="EGF_3"/>
    <property type="match status" value="1"/>
</dbReference>
<evidence type="ECO:0000256" key="1">
    <source>
        <dbReference type="ARBA" id="ARBA00022729"/>
    </source>
</evidence>
<comment type="caution">
    <text evidence="3">Lacks conserved residue(s) required for the propagation of feature annotation.</text>
</comment>
<dbReference type="InterPro" id="IPR011042">
    <property type="entry name" value="6-blade_b-propeller_TolB-like"/>
</dbReference>
<keyword evidence="1 4" id="KW-0732">Signal</keyword>
<proteinExistence type="predicted"/>
<feature type="signal peptide" evidence="4">
    <location>
        <begin position="1"/>
        <end position="44"/>
    </location>
</feature>
<keyword evidence="3" id="KW-0245">EGF-like domain</keyword>
<evidence type="ECO:0000256" key="3">
    <source>
        <dbReference type="PROSITE-ProRule" id="PRU00076"/>
    </source>
</evidence>
<dbReference type="RefSeq" id="XP_045275132.1">
    <property type="nucleotide sequence ID" value="XM_045418602.1"/>
</dbReference>
<feature type="domain" description="EGF-like" evidence="5">
    <location>
        <begin position="389"/>
        <end position="421"/>
    </location>
</feature>
<dbReference type="InterPro" id="IPR003431">
    <property type="entry name" value="B-propeller_Phytase"/>
</dbReference>
<protein>
    <submittedName>
        <fullName evidence="7">PhyL protein</fullName>
    </submittedName>
</protein>
<feature type="domain" description="BPP" evidence="6">
    <location>
        <begin position="415"/>
        <end position="755"/>
    </location>
</feature>
<feature type="disulfide bond" evidence="3">
    <location>
        <begin position="393"/>
        <end position="403"/>
    </location>
</feature>
<evidence type="ECO:0000256" key="2">
    <source>
        <dbReference type="ARBA" id="ARBA00023157"/>
    </source>
</evidence>
<dbReference type="PROSITE" id="PS00022">
    <property type="entry name" value="EGF_1"/>
    <property type="match status" value="1"/>
</dbReference>
<dbReference type="Gene3D" id="2.10.25.10">
    <property type="entry name" value="Laminin"/>
    <property type="match status" value="1"/>
</dbReference>
<dbReference type="Proteomes" id="UP000002039">
    <property type="component" value="Unassembled WGS sequence"/>
</dbReference>
<reference evidence="8" key="1">
    <citation type="journal article" date="2015" name="PLoS Genet.">
        <title>The dynamic genome and transcriptome of the human fungal pathogen Blastomyces and close relative Emmonsia.</title>
        <authorList>
            <person name="Munoz J.F."/>
            <person name="Gauthier G.M."/>
            <person name="Desjardins C.A."/>
            <person name="Gallo J.E."/>
            <person name="Holder J."/>
            <person name="Sullivan T.D."/>
            <person name="Marty A.J."/>
            <person name="Carmen J.C."/>
            <person name="Chen Z."/>
            <person name="Ding L."/>
            <person name="Gujja S."/>
            <person name="Magrini V."/>
            <person name="Misas E."/>
            <person name="Mitreva M."/>
            <person name="Priest M."/>
            <person name="Saif S."/>
            <person name="Whiston E.A."/>
            <person name="Young S."/>
            <person name="Zeng Q."/>
            <person name="Goldman W.E."/>
            <person name="Mardis E.R."/>
            <person name="Taylor J.W."/>
            <person name="McEwen J.G."/>
            <person name="Clay O.K."/>
            <person name="Klein B.S."/>
            <person name="Cuomo C.A."/>
        </authorList>
    </citation>
    <scope>NUCLEOTIDE SEQUENCE [LARGE SCALE GENOMIC DNA]</scope>
    <source>
        <strain evidence="8">ER-3 / ATCC MYA-2586</strain>
    </source>
</reference>
<dbReference type="GeneID" id="69025366"/>
<keyword evidence="8" id="KW-1185">Reference proteome</keyword>
<evidence type="ECO:0000256" key="4">
    <source>
        <dbReference type="SAM" id="SignalP"/>
    </source>
</evidence>
<keyword evidence="2 3" id="KW-1015">Disulfide bond</keyword>